<organism evidence="1 2">
    <name type="scientific">Natronorubrum thiooxidans</name>
    <dbReference type="NCBI Taxonomy" id="308853"/>
    <lineage>
        <taxon>Archaea</taxon>
        <taxon>Methanobacteriati</taxon>
        <taxon>Methanobacteriota</taxon>
        <taxon>Stenosarchaea group</taxon>
        <taxon>Halobacteria</taxon>
        <taxon>Halobacteriales</taxon>
        <taxon>Natrialbaceae</taxon>
        <taxon>Natronorubrum</taxon>
    </lineage>
</organism>
<keyword evidence="2" id="KW-1185">Reference proteome</keyword>
<sequence length="81" mass="9464">MATGSGERGEENEVECSLVWVDPDSIPQQAGSTTERQRQCDSEQRRSIDLEFEWYRLCHGCNERKWFAGLICDDCRQRHDL</sequence>
<gene>
    <name evidence="1" type="ORF">SAMN05421752_110136</name>
</gene>
<dbReference type="AlphaFoldDB" id="A0A1N7G9G6"/>
<proteinExistence type="predicted"/>
<protein>
    <submittedName>
        <fullName evidence="1">Uncharacterized protein</fullName>
    </submittedName>
</protein>
<dbReference type="EMBL" id="FTNR01000010">
    <property type="protein sequence ID" value="SIS09126.1"/>
    <property type="molecule type" value="Genomic_DNA"/>
</dbReference>
<evidence type="ECO:0000313" key="2">
    <source>
        <dbReference type="Proteomes" id="UP000185936"/>
    </source>
</evidence>
<evidence type="ECO:0000313" key="1">
    <source>
        <dbReference type="EMBL" id="SIS09126.1"/>
    </source>
</evidence>
<dbReference type="Proteomes" id="UP000185936">
    <property type="component" value="Unassembled WGS sequence"/>
</dbReference>
<accession>A0A1N7G9G6</accession>
<name>A0A1N7G9G6_9EURY</name>
<reference evidence="2" key="1">
    <citation type="submission" date="2017-01" db="EMBL/GenBank/DDBJ databases">
        <authorList>
            <person name="Varghese N."/>
            <person name="Submissions S."/>
        </authorList>
    </citation>
    <scope>NUCLEOTIDE SEQUENCE [LARGE SCALE GENOMIC DNA]</scope>
    <source>
        <strain evidence="2">type strain: HArc-</strain>
    </source>
</reference>